<comment type="caution">
    <text evidence="1">The sequence shown here is derived from an EMBL/GenBank/DDBJ whole genome shotgun (WGS) entry which is preliminary data.</text>
</comment>
<proteinExistence type="predicted"/>
<organism evidence="1 2">
    <name type="scientific">Methylobacterium indicum</name>
    <dbReference type="NCBI Taxonomy" id="1775910"/>
    <lineage>
        <taxon>Bacteria</taxon>
        <taxon>Pseudomonadati</taxon>
        <taxon>Pseudomonadota</taxon>
        <taxon>Alphaproteobacteria</taxon>
        <taxon>Hyphomicrobiales</taxon>
        <taxon>Methylobacteriaceae</taxon>
        <taxon>Methylobacterium</taxon>
    </lineage>
</organism>
<name>A0ABR5GWQ9_9HYPH</name>
<evidence type="ECO:0000313" key="1">
    <source>
        <dbReference type="EMBL" id="KMO14358.1"/>
    </source>
</evidence>
<accession>A0ABR5GWQ9</accession>
<keyword evidence="2" id="KW-1185">Reference proteome</keyword>
<sequence>SPLPAPAGSGEAVPTGSRAIASRDQAFDELLTIAAYFRQTEPHSPISYALETVVRRGRMTLLDLLGELIPEAEGRERFLRQAGIEAGGEGRAP</sequence>
<protein>
    <submittedName>
        <fullName evidence="1">Uncharacterized protein</fullName>
    </submittedName>
</protein>
<dbReference type="Proteomes" id="UP000036471">
    <property type="component" value="Unassembled WGS sequence"/>
</dbReference>
<dbReference type="EMBL" id="JTHG01000292">
    <property type="protein sequence ID" value="KMO14358.1"/>
    <property type="molecule type" value="Genomic_DNA"/>
</dbReference>
<gene>
    <name evidence="1" type="ORF">QR79_25790</name>
</gene>
<evidence type="ECO:0000313" key="2">
    <source>
        <dbReference type="Proteomes" id="UP000036471"/>
    </source>
</evidence>
<feature type="non-terminal residue" evidence="1">
    <location>
        <position position="1"/>
    </location>
</feature>
<reference evidence="1 2" key="1">
    <citation type="submission" date="2014-11" db="EMBL/GenBank/DDBJ databases">
        <title>Comparative genomics of Methylobacterium species.</title>
        <authorList>
            <person name="Chaudhry V."/>
            <person name="Patil P.B."/>
        </authorList>
    </citation>
    <scope>NUCLEOTIDE SEQUENCE [LARGE SCALE GENOMIC DNA]</scope>
    <source>
        <strain evidence="1 2">SE3.6</strain>
    </source>
</reference>